<dbReference type="InterPro" id="IPR001314">
    <property type="entry name" value="Peptidase_S1A"/>
</dbReference>
<evidence type="ECO:0000313" key="12">
    <source>
        <dbReference type="Proteomes" id="UP000694546"/>
    </source>
</evidence>
<dbReference type="RefSeq" id="XP_030229488.1">
    <property type="nucleotide sequence ID" value="XM_030373628.1"/>
</dbReference>
<protein>
    <recommendedName>
        <fullName evidence="7">trypsin</fullName>
        <ecNumber evidence="7">3.4.21.4</ecNumber>
    </recommendedName>
</protein>
<dbReference type="OrthoDB" id="10059102at2759"/>
<proteinExistence type="predicted"/>
<keyword evidence="2 8" id="KW-0645">Protease</keyword>
<dbReference type="GO" id="GO:0006508">
    <property type="term" value="P:proteolysis"/>
    <property type="evidence" value="ECO:0007669"/>
    <property type="project" value="UniProtKB-KW"/>
</dbReference>
<dbReference type="InterPro" id="IPR001254">
    <property type="entry name" value="Trypsin_dom"/>
</dbReference>
<dbReference type="CDD" id="cd00190">
    <property type="entry name" value="Tryp_SPc"/>
    <property type="match status" value="1"/>
</dbReference>
<keyword evidence="9" id="KW-0732">Signal</keyword>
<dbReference type="PROSITE" id="PS50240">
    <property type="entry name" value="TRYPSIN_DOM"/>
    <property type="match status" value="1"/>
</dbReference>
<accession>A0A8C5AYL0</accession>
<reference evidence="11" key="2">
    <citation type="submission" date="2025-09" db="UniProtKB">
        <authorList>
            <consortium name="Ensembl"/>
        </authorList>
    </citation>
    <scope>IDENTIFICATION</scope>
</reference>
<keyword evidence="4 8" id="KW-0720">Serine protease</keyword>
<evidence type="ECO:0000259" key="10">
    <source>
        <dbReference type="PROSITE" id="PS50240"/>
    </source>
</evidence>
<dbReference type="SMART" id="SM00020">
    <property type="entry name" value="Tryp_SPc"/>
    <property type="match status" value="1"/>
</dbReference>
<dbReference type="Ensembl" id="ENSGMOT00000046337.1">
    <property type="protein sequence ID" value="ENSGMOP00000039174.1"/>
    <property type="gene ID" value="ENSGMOG00000019380.2"/>
</dbReference>
<dbReference type="PANTHER" id="PTHR24264:SF67">
    <property type="entry name" value="TRYPSIN-3-LIKE"/>
    <property type="match status" value="1"/>
</dbReference>
<dbReference type="GeneID" id="115556528"/>
<dbReference type="GO" id="GO:0004252">
    <property type="term" value="F:serine-type endopeptidase activity"/>
    <property type="evidence" value="ECO:0007669"/>
    <property type="project" value="UniProtKB-EC"/>
</dbReference>
<gene>
    <name evidence="11" type="primary">LOC115556528</name>
</gene>
<dbReference type="EC" id="3.4.21.4" evidence="7"/>
<evidence type="ECO:0000256" key="1">
    <source>
        <dbReference type="ARBA" id="ARBA00004239"/>
    </source>
</evidence>
<dbReference type="InterPro" id="IPR018114">
    <property type="entry name" value="TRYPSIN_HIS"/>
</dbReference>
<sequence>MAAIKPLLLRVCWGLLGLLTADCQVRAQGRIVGGYTPAPNSIKYIVSLQSTQGQHFCGGALVHRYWVLTAAHCNIGAEHMMVVAGDYSMRTFEGTEQYSKPRLLLPHPLYNKSTNNADIMLIKLRAPVVLNRYVSVAALPRQGTGVMEGQLCQVSGWGYTSLVGGQAPSTLRTVNVPIVSTARCNGSLSFSGNITANMICAGFRSGGKDACKGDSGGPLVCGGRVYGLVSWGNGCGNAKFPGVYTAVSKFRRWIDRIIYGSYLRCTREVLDKY</sequence>
<evidence type="ECO:0000256" key="5">
    <source>
        <dbReference type="ARBA" id="ARBA00023157"/>
    </source>
</evidence>
<dbReference type="SUPFAM" id="SSF50494">
    <property type="entry name" value="Trypsin-like serine proteases"/>
    <property type="match status" value="1"/>
</dbReference>
<dbReference type="InterPro" id="IPR009003">
    <property type="entry name" value="Peptidase_S1_PA"/>
</dbReference>
<evidence type="ECO:0000256" key="3">
    <source>
        <dbReference type="ARBA" id="ARBA00022801"/>
    </source>
</evidence>
<name>A0A8C5AYL0_GADMO</name>
<keyword evidence="3 8" id="KW-0378">Hydrolase</keyword>
<dbReference type="PRINTS" id="PR00722">
    <property type="entry name" value="CHYMOTRYPSIN"/>
</dbReference>
<dbReference type="PROSITE" id="PS00135">
    <property type="entry name" value="TRYPSIN_SER"/>
    <property type="match status" value="1"/>
</dbReference>
<evidence type="ECO:0000256" key="2">
    <source>
        <dbReference type="ARBA" id="ARBA00022670"/>
    </source>
</evidence>
<dbReference type="GeneTree" id="ENSGT01050000244971"/>
<feature type="signal peptide" evidence="9">
    <location>
        <begin position="1"/>
        <end position="27"/>
    </location>
</feature>
<dbReference type="InterPro" id="IPR033116">
    <property type="entry name" value="TRYPSIN_SER"/>
</dbReference>
<evidence type="ECO:0000256" key="7">
    <source>
        <dbReference type="ARBA" id="ARBA00038868"/>
    </source>
</evidence>
<dbReference type="PROSITE" id="PS00134">
    <property type="entry name" value="TRYPSIN_HIS"/>
    <property type="match status" value="1"/>
</dbReference>
<comment type="subcellular location">
    <subcellularLocation>
        <location evidence="1">Secreted</location>
        <location evidence="1">Extracellular space</location>
    </subcellularLocation>
</comment>
<evidence type="ECO:0000256" key="8">
    <source>
        <dbReference type="RuleBase" id="RU363034"/>
    </source>
</evidence>
<keyword evidence="12" id="KW-1185">Reference proteome</keyword>
<dbReference type="Proteomes" id="UP000694546">
    <property type="component" value="Chromosome 13"/>
</dbReference>
<keyword evidence="5" id="KW-1015">Disulfide bond</keyword>
<feature type="domain" description="Peptidase S1" evidence="10">
    <location>
        <begin position="31"/>
        <end position="259"/>
    </location>
</feature>
<dbReference type="Pfam" id="PF00089">
    <property type="entry name" value="Trypsin"/>
    <property type="match status" value="1"/>
</dbReference>
<reference evidence="11" key="1">
    <citation type="submission" date="2025-08" db="UniProtKB">
        <authorList>
            <consortium name="Ensembl"/>
        </authorList>
    </citation>
    <scope>IDENTIFICATION</scope>
</reference>
<dbReference type="Gene3D" id="2.40.10.10">
    <property type="entry name" value="Trypsin-like serine proteases"/>
    <property type="match status" value="1"/>
</dbReference>
<dbReference type="GO" id="GO:0005615">
    <property type="term" value="C:extracellular space"/>
    <property type="evidence" value="ECO:0007669"/>
    <property type="project" value="TreeGrafter"/>
</dbReference>
<evidence type="ECO:0000313" key="11">
    <source>
        <dbReference type="Ensembl" id="ENSGMOP00000039174.1"/>
    </source>
</evidence>
<dbReference type="OMA" id="WIDHTIY"/>
<evidence type="ECO:0000256" key="9">
    <source>
        <dbReference type="SAM" id="SignalP"/>
    </source>
</evidence>
<evidence type="ECO:0000256" key="6">
    <source>
        <dbReference type="ARBA" id="ARBA00036320"/>
    </source>
</evidence>
<dbReference type="PANTHER" id="PTHR24264">
    <property type="entry name" value="TRYPSIN-RELATED"/>
    <property type="match status" value="1"/>
</dbReference>
<dbReference type="InterPro" id="IPR050127">
    <property type="entry name" value="Serine_Proteases_S1"/>
</dbReference>
<feature type="chain" id="PRO_5046298677" description="trypsin" evidence="9">
    <location>
        <begin position="28"/>
        <end position="273"/>
    </location>
</feature>
<dbReference type="AlphaFoldDB" id="A0A8C5AYL0"/>
<dbReference type="InterPro" id="IPR043504">
    <property type="entry name" value="Peptidase_S1_PA_chymotrypsin"/>
</dbReference>
<organism evidence="11 12">
    <name type="scientific">Gadus morhua</name>
    <name type="common">Atlantic cod</name>
    <dbReference type="NCBI Taxonomy" id="8049"/>
    <lineage>
        <taxon>Eukaryota</taxon>
        <taxon>Metazoa</taxon>
        <taxon>Chordata</taxon>
        <taxon>Craniata</taxon>
        <taxon>Vertebrata</taxon>
        <taxon>Euteleostomi</taxon>
        <taxon>Actinopterygii</taxon>
        <taxon>Neopterygii</taxon>
        <taxon>Teleostei</taxon>
        <taxon>Neoteleostei</taxon>
        <taxon>Acanthomorphata</taxon>
        <taxon>Zeiogadaria</taxon>
        <taxon>Gadariae</taxon>
        <taxon>Gadiformes</taxon>
        <taxon>Gadoidei</taxon>
        <taxon>Gadidae</taxon>
        <taxon>Gadus</taxon>
    </lineage>
</organism>
<evidence type="ECO:0000256" key="4">
    <source>
        <dbReference type="ARBA" id="ARBA00022825"/>
    </source>
</evidence>
<comment type="catalytic activity">
    <reaction evidence="6">
        <text>Preferential cleavage: Arg-|-Xaa, Lys-|-Xaa.</text>
        <dbReference type="EC" id="3.4.21.4"/>
    </reaction>
</comment>